<dbReference type="Proteomes" id="UP001055108">
    <property type="component" value="Unassembled WGS sequence"/>
</dbReference>
<protein>
    <submittedName>
        <fullName evidence="3">Uncharacterized protein</fullName>
    </submittedName>
</protein>
<evidence type="ECO:0000313" key="3">
    <source>
        <dbReference type="EMBL" id="GJD79101.1"/>
    </source>
</evidence>
<reference evidence="3" key="2">
    <citation type="submission" date="2021-08" db="EMBL/GenBank/DDBJ databases">
        <authorList>
            <person name="Tani A."/>
            <person name="Ola A."/>
            <person name="Ogura Y."/>
            <person name="Katsura K."/>
            <person name="Hayashi T."/>
        </authorList>
    </citation>
    <scope>NUCLEOTIDE SEQUENCE</scope>
    <source>
        <strain evidence="3">NBRC 103626</strain>
    </source>
</reference>
<evidence type="ECO:0000313" key="4">
    <source>
        <dbReference type="Proteomes" id="UP001055108"/>
    </source>
</evidence>
<name>A0AA37HPD8_9HYPH</name>
<feature type="compositionally biased region" description="Low complexity" evidence="1">
    <location>
        <begin position="171"/>
        <end position="184"/>
    </location>
</feature>
<gene>
    <name evidence="3" type="ORF">NBEOAGPD_2322</name>
</gene>
<comment type="caution">
    <text evidence="3">The sequence shown here is derived from an EMBL/GenBank/DDBJ whole genome shotgun (WGS) entry which is preliminary data.</text>
</comment>
<keyword evidence="4" id="KW-1185">Reference proteome</keyword>
<dbReference type="EMBL" id="BPQM01000052">
    <property type="protein sequence ID" value="GJD79101.1"/>
    <property type="molecule type" value="Genomic_DNA"/>
</dbReference>
<evidence type="ECO:0000256" key="2">
    <source>
        <dbReference type="SAM" id="SignalP"/>
    </source>
</evidence>
<proteinExistence type="predicted"/>
<dbReference type="AlphaFoldDB" id="A0AA37HPD8"/>
<evidence type="ECO:0000256" key="1">
    <source>
        <dbReference type="SAM" id="MobiDB-lite"/>
    </source>
</evidence>
<organism evidence="3 4">
    <name type="scientific">Methylobacterium gregans</name>
    <dbReference type="NCBI Taxonomy" id="374424"/>
    <lineage>
        <taxon>Bacteria</taxon>
        <taxon>Pseudomonadati</taxon>
        <taxon>Pseudomonadota</taxon>
        <taxon>Alphaproteobacteria</taxon>
        <taxon>Hyphomicrobiales</taxon>
        <taxon>Methylobacteriaceae</taxon>
        <taxon>Methylobacterium</taxon>
    </lineage>
</organism>
<feature type="compositionally biased region" description="Pro residues" evidence="1">
    <location>
        <begin position="201"/>
        <end position="210"/>
    </location>
</feature>
<sequence length="210" mass="22329">MLVRSLIAAALLAAPAVAQDYNRADLVRGLCQPNGCDEFRIVAIEPVRAGAEGSLKRLRVQTFHASYSGREARGEETSYVYCSPTKPAVVAQKGERTVGILLAPFATEDSRETMRGFTTFGAIYFAGCHGLEASRRAARDLRATAQSLGYRVAATRSQVVNLKRAEDLLGPAAAAPAPGATSPAQKPPPSPSEKREVEPELLPPGELPEG</sequence>
<feature type="region of interest" description="Disordered" evidence="1">
    <location>
        <begin position="170"/>
        <end position="210"/>
    </location>
</feature>
<reference evidence="3" key="1">
    <citation type="journal article" date="2016" name="Front. Microbiol.">
        <title>Genome Sequence of the Piezophilic, Mesophilic Sulfate-Reducing Bacterium Desulfovibrio indicus J2T.</title>
        <authorList>
            <person name="Cao J."/>
            <person name="Maignien L."/>
            <person name="Shao Z."/>
            <person name="Alain K."/>
            <person name="Jebbar M."/>
        </authorList>
    </citation>
    <scope>NUCLEOTIDE SEQUENCE</scope>
    <source>
        <strain evidence="3">NBRC 103626</strain>
    </source>
</reference>
<dbReference type="RefSeq" id="WP_238302998.1">
    <property type="nucleotide sequence ID" value="NZ_BPQM01000052.1"/>
</dbReference>
<accession>A0AA37HPD8</accession>
<feature type="signal peptide" evidence="2">
    <location>
        <begin position="1"/>
        <end position="18"/>
    </location>
</feature>
<feature type="chain" id="PRO_5041359178" evidence="2">
    <location>
        <begin position="19"/>
        <end position="210"/>
    </location>
</feature>
<keyword evidence="2" id="KW-0732">Signal</keyword>